<feature type="transmembrane region" description="Helical" evidence="7">
    <location>
        <begin position="146"/>
        <end position="165"/>
    </location>
</feature>
<dbReference type="Gene3D" id="1.20.1070.10">
    <property type="entry name" value="Rhodopsin 7-helix transmembrane proteins"/>
    <property type="match status" value="1"/>
</dbReference>
<keyword evidence="10" id="KW-1185">Reference proteome</keyword>
<dbReference type="PRINTS" id="PR00237">
    <property type="entry name" value="GPCRRHODOPSN"/>
</dbReference>
<keyword evidence="2" id="KW-1003">Cell membrane</keyword>
<dbReference type="SUPFAM" id="SSF81321">
    <property type="entry name" value="Family A G protein-coupled receptor-like"/>
    <property type="match status" value="1"/>
</dbReference>
<dbReference type="InParanoid" id="A0A3P8UXC0"/>
<dbReference type="AlphaFoldDB" id="A0A3P8UXC0"/>
<dbReference type="GO" id="GO:0005886">
    <property type="term" value="C:plasma membrane"/>
    <property type="evidence" value="ECO:0007669"/>
    <property type="project" value="UniProtKB-SubCell"/>
</dbReference>
<dbReference type="GO" id="GO:0004930">
    <property type="term" value="F:G protein-coupled receptor activity"/>
    <property type="evidence" value="ECO:0007669"/>
    <property type="project" value="InterPro"/>
</dbReference>
<dbReference type="GO" id="GO:0032870">
    <property type="term" value="P:cellular response to hormone stimulus"/>
    <property type="evidence" value="ECO:0007669"/>
    <property type="project" value="TreeGrafter"/>
</dbReference>
<evidence type="ECO:0000256" key="2">
    <source>
        <dbReference type="ARBA" id="ARBA00022475"/>
    </source>
</evidence>
<evidence type="ECO:0000256" key="3">
    <source>
        <dbReference type="ARBA" id="ARBA00022692"/>
    </source>
</evidence>
<feature type="transmembrane region" description="Helical" evidence="7">
    <location>
        <begin position="34"/>
        <end position="55"/>
    </location>
</feature>
<dbReference type="Ensembl" id="ENSCSET00000004911.1">
    <property type="protein sequence ID" value="ENSCSEP00000004855.1"/>
    <property type="gene ID" value="ENSCSEG00000003146.1"/>
</dbReference>
<evidence type="ECO:0000313" key="9">
    <source>
        <dbReference type="Ensembl" id="ENSCSEP00000004855.1"/>
    </source>
</evidence>
<keyword evidence="4 7" id="KW-1133">Transmembrane helix</keyword>
<dbReference type="InterPro" id="IPR000276">
    <property type="entry name" value="GPCR_Rhodpsn"/>
</dbReference>
<dbReference type="PROSITE" id="PS50262">
    <property type="entry name" value="G_PROTEIN_RECEP_F1_2"/>
    <property type="match status" value="1"/>
</dbReference>
<dbReference type="Proteomes" id="UP000265120">
    <property type="component" value="Chromosome 8"/>
</dbReference>
<evidence type="ECO:0000256" key="5">
    <source>
        <dbReference type="ARBA" id="ARBA00023136"/>
    </source>
</evidence>
<evidence type="ECO:0000256" key="4">
    <source>
        <dbReference type="ARBA" id="ARBA00022989"/>
    </source>
</evidence>
<protein>
    <submittedName>
        <fullName evidence="9">Probable G-protein coupled receptor 22</fullName>
    </submittedName>
</protein>
<dbReference type="Pfam" id="PF00001">
    <property type="entry name" value="7tm_1"/>
    <property type="match status" value="1"/>
</dbReference>
<evidence type="ECO:0000256" key="1">
    <source>
        <dbReference type="ARBA" id="ARBA00004651"/>
    </source>
</evidence>
<evidence type="ECO:0000313" key="10">
    <source>
        <dbReference type="Proteomes" id="UP000265120"/>
    </source>
</evidence>
<feature type="domain" description="G-protein coupled receptors family 1 profile" evidence="8">
    <location>
        <begin position="46"/>
        <end position="356"/>
    </location>
</feature>
<reference evidence="9" key="2">
    <citation type="submission" date="2025-08" db="UniProtKB">
        <authorList>
            <consortium name="Ensembl"/>
        </authorList>
    </citation>
    <scope>IDENTIFICATION</scope>
</reference>
<feature type="transmembrane region" description="Helical" evidence="7">
    <location>
        <begin position="337"/>
        <end position="360"/>
    </location>
</feature>
<accession>A0A3P8UXC0</accession>
<evidence type="ECO:0000259" key="8">
    <source>
        <dbReference type="PROSITE" id="PS50262"/>
    </source>
</evidence>
<dbReference type="GeneTree" id="ENSGT00940000166951"/>
<dbReference type="PANTHER" id="PTHR24241:SF1">
    <property type="entry name" value="G-PROTEIN COUPLED RECEPTOR 22"/>
    <property type="match status" value="1"/>
</dbReference>
<dbReference type="CDD" id="cd00637">
    <property type="entry name" value="7tm_classA_rhodopsin-like"/>
    <property type="match status" value="1"/>
</dbReference>
<keyword evidence="6" id="KW-0675">Receptor</keyword>
<comment type="subcellular location">
    <subcellularLocation>
        <location evidence="1">Cell membrane</location>
        <topology evidence="1">Multi-pass membrane protein</topology>
    </subcellularLocation>
</comment>
<feature type="transmembrane region" description="Helical" evidence="7">
    <location>
        <begin position="303"/>
        <end position="325"/>
    </location>
</feature>
<feature type="transmembrane region" description="Helical" evidence="7">
    <location>
        <begin position="193"/>
        <end position="216"/>
    </location>
</feature>
<organism evidence="9 10">
    <name type="scientific">Cynoglossus semilaevis</name>
    <name type="common">Tongue sole</name>
    <dbReference type="NCBI Taxonomy" id="244447"/>
    <lineage>
        <taxon>Eukaryota</taxon>
        <taxon>Metazoa</taxon>
        <taxon>Chordata</taxon>
        <taxon>Craniata</taxon>
        <taxon>Vertebrata</taxon>
        <taxon>Euteleostomi</taxon>
        <taxon>Actinopterygii</taxon>
        <taxon>Neopterygii</taxon>
        <taxon>Teleostei</taxon>
        <taxon>Neoteleostei</taxon>
        <taxon>Acanthomorphata</taxon>
        <taxon>Carangaria</taxon>
        <taxon>Pleuronectiformes</taxon>
        <taxon>Pleuronectoidei</taxon>
        <taxon>Cynoglossidae</taxon>
        <taxon>Cynoglossinae</taxon>
        <taxon>Cynoglossus</taxon>
    </lineage>
</organism>
<evidence type="ECO:0000256" key="6">
    <source>
        <dbReference type="ARBA" id="ARBA00023170"/>
    </source>
</evidence>
<dbReference type="FunFam" id="1.20.1070.10:FF:000116">
    <property type="entry name" value="probable G-protein coupled receptor 22"/>
    <property type="match status" value="1"/>
</dbReference>
<dbReference type="PANTHER" id="PTHR24241">
    <property type="entry name" value="NEUROPEPTIDE RECEPTOR-RELATED G-PROTEIN COUPLED RECEPTOR"/>
    <property type="match status" value="1"/>
</dbReference>
<sequence>NKNMTVASPADPCKLDMRLSEDFYPISFQVPMTGILLVEIVLGLSSNLTVLIFYCMKQNLMSSISNFITVNLHVVDLLVCVCCIPMTAVVVLPPIQSHTAMIWCFHEACVSFGSVATASTVLAITVDRYDISVRPAHRVLKNGRSVVFLGAIWASSSFSFMIPFMEVGFVFNTSSNQTAVVTGIKKYYTEEVLYYHLLIQIHIFIFTAIVMLVTYYKILQALKISIGNFGQQNLFKKRQKGKNTKALRTPTRKQTTGDSVRDTRIRVDGSAPVGIRESVSAIIALRRAVRNHRERRKKRTLKMSILIISSFMLCWTPITALNIIILRGGLSDFNAQLRLSFLAMAYGTTIIHPLLYTFTLPKFQKILKSRIRKKMLPVVNCDHCRPECLSH</sequence>
<reference evidence="9" key="3">
    <citation type="submission" date="2025-09" db="UniProtKB">
        <authorList>
            <consortium name="Ensembl"/>
        </authorList>
    </citation>
    <scope>IDENTIFICATION</scope>
</reference>
<evidence type="ECO:0000256" key="7">
    <source>
        <dbReference type="SAM" id="Phobius"/>
    </source>
</evidence>
<name>A0A3P8UXC0_CYNSE</name>
<keyword evidence="5 7" id="KW-0472">Membrane</keyword>
<dbReference type="InterPro" id="IPR017452">
    <property type="entry name" value="GPCR_Rhodpsn_7TM"/>
</dbReference>
<proteinExistence type="predicted"/>
<dbReference type="GO" id="GO:0042277">
    <property type="term" value="F:peptide binding"/>
    <property type="evidence" value="ECO:0007669"/>
    <property type="project" value="TreeGrafter"/>
</dbReference>
<reference evidence="9 10" key="1">
    <citation type="journal article" date="2014" name="Nat. Genet.">
        <title>Whole-genome sequence of a flatfish provides insights into ZW sex chromosome evolution and adaptation to a benthic lifestyle.</title>
        <authorList>
            <person name="Chen S."/>
            <person name="Zhang G."/>
            <person name="Shao C."/>
            <person name="Huang Q."/>
            <person name="Liu G."/>
            <person name="Zhang P."/>
            <person name="Song W."/>
            <person name="An N."/>
            <person name="Chalopin D."/>
            <person name="Volff J.N."/>
            <person name="Hong Y."/>
            <person name="Li Q."/>
            <person name="Sha Z."/>
            <person name="Zhou H."/>
            <person name="Xie M."/>
            <person name="Yu Q."/>
            <person name="Liu Y."/>
            <person name="Xiang H."/>
            <person name="Wang N."/>
            <person name="Wu K."/>
            <person name="Yang C."/>
            <person name="Zhou Q."/>
            <person name="Liao X."/>
            <person name="Yang L."/>
            <person name="Hu Q."/>
            <person name="Zhang J."/>
            <person name="Meng L."/>
            <person name="Jin L."/>
            <person name="Tian Y."/>
            <person name="Lian J."/>
            <person name="Yang J."/>
            <person name="Miao G."/>
            <person name="Liu S."/>
            <person name="Liang Z."/>
            <person name="Yan F."/>
            <person name="Li Y."/>
            <person name="Sun B."/>
            <person name="Zhang H."/>
            <person name="Zhang J."/>
            <person name="Zhu Y."/>
            <person name="Du M."/>
            <person name="Zhao Y."/>
            <person name="Schartl M."/>
            <person name="Tang Q."/>
            <person name="Wang J."/>
        </authorList>
    </citation>
    <scope>NUCLEOTIDE SEQUENCE</scope>
</reference>
<feature type="transmembrane region" description="Helical" evidence="7">
    <location>
        <begin position="100"/>
        <end position="125"/>
    </location>
</feature>
<keyword evidence="3 7" id="KW-0812">Transmembrane</keyword>
<feature type="transmembrane region" description="Helical" evidence="7">
    <location>
        <begin position="67"/>
        <end position="88"/>
    </location>
</feature>